<organism evidence="4 5">
    <name type="scientific">Athelia psychrophila</name>
    <dbReference type="NCBI Taxonomy" id="1759441"/>
    <lineage>
        <taxon>Eukaryota</taxon>
        <taxon>Fungi</taxon>
        <taxon>Dikarya</taxon>
        <taxon>Basidiomycota</taxon>
        <taxon>Agaricomycotina</taxon>
        <taxon>Agaricomycetes</taxon>
        <taxon>Agaricomycetidae</taxon>
        <taxon>Atheliales</taxon>
        <taxon>Atheliaceae</taxon>
        <taxon>Athelia</taxon>
    </lineage>
</organism>
<evidence type="ECO:0000313" key="4">
    <source>
        <dbReference type="EMBL" id="KZP32622.1"/>
    </source>
</evidence>
<keyword evidence="1" id="KW-0521">NADP</keyword>
<dbReference type="InterPro" id="IPR008030">
    <property type="entry name" value="NmrA-like"/>
</dbReference>
<evidence type="ECO:0000256" key="1">
    <source>
        <dbReference type="ARBA" id="ARBA00022857"/>
    </source>
</evidence>
<evidence type="ECO:0000256" key="2">
    <source>
        <dbReference type="ARBA" id="ARBA00023002"/>
    </source>
</evidence>
<dbReference type="OrthoDB" id="5283654at2759"/>
<dbReference type="Proteomes" id="UP000076532">
    <property type="component" value="Unassembled WGS sequence"/>
</dbReference>
<protein>
    <submittedName>
        <fullName evidence="4">NAD(P)-binding protein</fullName>
    </submittedName>
</protein>
<evidence type="ECO:0000313" key="5">
    <source>
        <dbReference type="Proteomes" id="UP000076532"/>
    </source>
</evidence>
<evidence type="ECO:0000259" key="3">
    <source>
        <dbReference type="Pfam" id="PF05368"/>
    </source>
</evidence>
<reference evidence="4 5" key="1">
    <citation type="journal article" date="2016" name="Mol. Biol. Evol.">
        <title>Comparative Genomics of Early-Diverging Mushroom-Forming Fungi Provides Insights into the Origins of Lignocellulose Decay Capabilities.</title>
        <authorList>
            <person name="Nagy L.G."/>
            <person name="Riley R."/>
            <person name="Tritt A."/>
            <person name="Adam C."/>
            <person name="Daum C."/>
            <person name="Floudas D."/>
            <person name="Sun H."/>
            <person name="Yadav J.S."/>
            <person name="Pangilinan J."/>
            <person name="Larsson K.H."/>
            <person name="Matsuura K."/>
            <person name="Barry K."/>
            <person name="Labutti K."/>
            <person name="Kuo R."/>
            <person name="Ohm R.A."/>
            <person name="Bhattacharya S.S."/>
            <person name="Shirouzu T."/>
            <person name="Yoshinaga Y."/>
            <person name="Martin F.M."/>
            <person name="Grigoriev I.V."/>
            <person name="Hibbett D.S."/>
        </authorList>
    </citation>
    <scope>NUCLEOTIDE SEQUENCE [LARGE SCALE GENOMIC DNA]</scope>
    <source>
        <strain evidence="4 5">CBS 109695</strain>
    </source>
</reference>
<dbReference type="SUPFAM" id="SSF51735">
    <property type="entry name" value="NAD(P)-binding Rossmann-fold domains"/>
    <property type="match status" value="1"/>
</dbReference>
<gene>
    <name evidence="4" type="ORF">FIBSPDRAFT_1017429</name>
</gene>
<dbReference type="InterPro" id="IPR036291">
    <property type="entry name" value="NAD(P)-bd_dom_sf"/>
</dbReference>
<proteinExistence type="predicted"/>
<sequence length="292" mass="30816">MPYKNIAVIGSGLIGGPISKALLAEGANVTVISRTGSTSVKDLPAAIKVVSVSLTDVPALAATFKEHSIEVVVSTVAHAALPQQHMLGDAAKQAGVKLFIPSEFGFSTLGLTEGELGLKAKFAEYLEEIGLPFTRIFTGGFITFIPWNLDISSGKVRIFGKGDEKASFTDTDDIAGFVGYVLTHLASAELENKILRIQGEAASFLDIAAYYPTLPVEHIEEPFSGPDGEFKSFIQNLINSGQGSVGYSAAAGKKLTGADATGASNALWPGHKWRGIKEGLEKISSKVPVVYM</sequence>
<dbReference type="PANTHER" id="PTHR47706">
    <property type="entry name" value="NMRA-LIKE FAMILY PROTEIN"/>
    <property type="match status" value="1"/>
</dbReference>
<dbReference type="STRING" id="436010.A0A166VDT6"/>
<feature type="domain" description="NmrA-like" evidence="3">
    <location>
        <begin position="4"/>
        <end position="211"/>
    </location>
</feature>
<accession>A0A166VDT6</accession>
<dbReference type="EMBL" id="KV417485">
    <property type="protein sequence ID" value="KZP32622.1"/>
    <property type="molecule type" value="Genomic_DNA"/>
</dbReference>
<keyword evidence="2" id="KW-0560">Oxidoreductase</keyword>
<dbReference type="Pfam" id="PF05368">
    <property type="entry name" value="NmrA"/>
    <property type="match status" value="1"/>
</dbReference>
<dbReference type="Gene3D" id="3.40.50.720">
    <property type="entry name" value="NAD(P)-binding Rossmann-like Domain"/>
    <property type="match status" value="1"/>
</dbReference>
<keyword evidence="5" id="KW-1185">Reference proteome</keyword>
<name>A0A166VDT6_9AGAM</name>
<dbReference type="AlphaFoldDB" id="A0A166VDT6"/>
<dbReference type="GO" id="GO:0016491">
    <property type="term" value="F:oxidoreductase activity"/>
    <property type="evidence" value="ECO:0007669"/>
    <property type="project" value="UniProtKB-KW"/>
</dbReference>
<dbReference type="PANTHER" id="PTHR47706:SF9">
    <property type="entry name" value="NMRA-LIKE DOMAIN-CONTAINING PROTEIN-RELATED"/>
    <property type="match status" value="1"/>
</dbReference>
<dbReference type="InterPro" id="IPR051609">
    <property type="entry name" value="NmrA/Isoflavone_reductase-like"/>
</dbReference>